<feature type="domain" description="Membrane insertase YidC N-terminal" evidence="15">
    <location>
        <begin position="89"/>
        <end position="349"/>
    </location>
</feature>
<dbReference type="InterPro" id="IPR047196">
    <property type="entry name" value="YidC_ALB_C"/>
</dbReference>
<feature type="transmembrane region" description="Helical" evidence="13">
    <location>
        <begin position="524"/>
        <end position="540"/>
    </location>
</feature>
<keyword evidence="17" id="KW-1185">Reference proteome</keyword>
<keyword evidence="8 13" id="KW-1133">Transmembrane helix</keyword>
<keyword evidence="6 13" id="KW-0812">Transmembrane</keyword>
<feature type="transmembrane region" description="Helical" evidence="13">
    <location>
        <begin position="492"/>
        <end position="512"/>
    </location>
</feature>
<feature type="domain" description="Membrane insertase YidC/Oxa/ALB C-terminal" evidence="14">
    <location>
        <begin position="368"/>
        <end position="563"/>
    </location>
</feature>
<dbReference type="InterPro" id="IPR028055">
    <property type="entry name" value="YidC/Oxa/ALB_C"/>
</dbReference>
<dbReference type="Pfam" id="PF02096">
    <property type="entry name" value="60KD_IMP"/>
    <property type="match status" value="1"/>
</dbReference>
<keyword evidence="7 13" id="KW-0653">Protein transport</keyword>
<comment type="function">
    <text evidence="13">Required for the insertion and/or proper folding and/or complex formation of integral membrane proteins into the membrane. Involved in integration of membrane proteins that insert both dependently and independently of the Sec translocase complex, as well as at least some lipoproteins. Aids folding of multispanning membrane proteins.</text>
</comment>
<evidence type="ECO:0000256" key="11">
    <source>
        <dbReference type="ARBA" id="ARBA00033245"/>
    </source>
</evidence>
<dbReference type="NCBIfam" id="TIGR03593">
    <property type="entry name" value="yidC_nterm"/>
    <property type="match status" value="1"/>
</dbReference>
<dbReference type="PANTHER" id="PTHR12428">
    <property type="entry name" value="OXA1"/>
    <property type="match status" value="1"/>
</dbReference>
<dbReference type="InterPro" id="IPR001708">
    <property type="entry name" value="YidC/ALB3/OXA1/COX18"/>
</dbReference>
<organism evidence="16 17">
    <name type="scientific">Hydrobacter penzbergensis</name>
    <dbReference type="NCBI Taxonomy" id="1235997"/>
    <lineage>
        <taxon>Bacteria</taxon>
        <taxon>Pseudomonadati</taxon>
        <taxon>Bacteroidota</taxon>
        <taxon>Chitinophagia</taxon>
        <taxon>Chitinophagales</taxon>
        <taxon>Chitinophagaceae</taxon>
        <taxon>Hydrobacter</taxon>
    </lineage>
</organism>
<evidence type="ECO:0000256" key="13">
    <source>
        <dbReference type="HAMAP-Rule" id="MF_01810"/>
    </source>
</evidence>
<reference evidence="16 17" key="1">
    <citation type="submission" date="2016-10" db="EMBL/GenBank/DDBJ databases">
        <authorList>
            <person name="Varghese N."/>
            <person name="Submissions S."/>
        </authorList>
    </citation>
    <scope>NUCLEOTIDE SEQUENCE [LARGE SCALE GENOMIC DNA]</scope>
    <source>
        <strain evidence="16 17">DSM 25353</strain>
    </source>
</reference>
<gene>
    <name evidence="13" type="primary">yidC</name>
    <name evidence="16" type="ORF">SAMN05444410_12416</name>
</gene>
<comment type="subunit">
    <text evidence="13">Interacts with the Sec translocase complex via SecD. Specifically interacts with transmembrane segments of nascent integral membrane proteins during membrane integration.</text>
</comment>
<dbReference type="HAMAP" id="MF_01810">
    <property type="entry name" value="YidC_type1"/>
    <property type="match status" value="1"/>
</dbReference>
<dbReference type="CDD" id="cd20070">
    <property type="entry name" value="5TM_YidC_Alb3"/>
    <property type="match status" value="1"/>
</dbReference>
<dbReference type="GO" id="GO:0032977">
    <property type="term" value="F:membrane insertase activity"/>
    <property type="evidence" value="ECO:0007669"/>
    <property type="project" value="InterPro"/>
</dbReference>
<evidence type="ECO:0000313" key="17">
    <source>
        <dbReference type="Proteomes" id="UP000198711"/>
    </source>
</evidence>
<feature type="transmembrane region" description="Helical" evidence="13">
    <location>
        <begin position="368"/>
        <end position="388"/>
    </location>
</feature>
<protein>
    <recommendedName>
        <fullName evidence="3 13">Membrane protein insertase YidC</fullName>
    </recommendedName>
    <alternativeName>
        <fullName evidence="12 13">Foldase YidC</fullName>
    </alternativeName>
    <alternativeName>
        <fullName evidence="13">Membrane protein YidC</fullName>
    </alternativeName>
    <alternativeName>
        <fullName evidence="11 13">membrane integrase YidC</fullName>
    </alternativeName>
</protein>
<dbReference type="GO" id="GO:0015031">
    <property type="term" value="P:protein transport"/>
    <property type="evidence" value="ECO:0007669"/>
    <property type="project" value="UniProtKB-KW"/>
</dbReference>
<dbReference type="GO" id="GO:0005886">
    <property type="term" value="C:plasma membrane"/>
    <property type="evidence" value="ECO:0007669"/>
    <property type="project" value="UniProtKB-SubCell"/>
</dbReference>
<feature type="transmembrane region" description="Helical" evidence="13">
    <location>
        <begin position="430"/>
        <end position="454"/>
    </location>
</feature>
<sequence>MKTDKNTVIGFILLGVLFFIFFWYNNKQQATLLEARKKQEDSLARIAASRVKPEDKTLARIDSLKRDSASRIAAAGDFTTAAIGQEQLVSVENDVIKVTFTTKGGQVKSVELKNYHSAQGSPVVLFNQNQLGYNVNTAANQSASTTGLFFTPSAPVIQADGSQSINFSINAANGESIIHQFVIRKGAYMVDWNVSLTGADKLLSQGQFNLQWNGETFQQERTATYERQMSNICFSEGNEFDYISAKTERKFEKNVQWVSMVQQFFNTTLVAKNGFGSGDVQWQRKTDSSNVLATAQMNLQAKLPVTASVSVPLQLYFGPSDYSILKHQAPEMDRIVNLGRDLYSFVRPINKFIIMPVFDFFAGFVKNYGWVVLLLTLFIRLVTSPLTYSSYLSGAKMKVLRPELDVIKKKFGSDQQGFAMEQMKLFREAGVNPLGGCIPALLQIPIFFALYSFFNSNIALRGQSFLWSQDLSSYDVIAKLPFSIPMGFGDHISLFTITAVITSFLISIYNMSMTPTQDNPMMKYMPYIFPFMLLFIFNRLPSALTWYYTVSNLITLGLQFVIQNYIINHDKILAKIEEKRKAPKTKSKWQDRYEQMMESQKKLQDLKEKNQRRNN</sequence>
<evidence type="ECO:0000256" key="8">
    <source>
        <dbReference type="ARBA" id="ARBA00022989"/>
    </source>
</evidence>
<feature type="transmembrane region" description="Helical" evidence="13">
    <location>
        <begin position="546"/>
        <end position="567"/>
    </location>
</feature>
<feature type="transmembrane region" description="Helical" evidence="13">
    <location>
        <begin position="7"/>
        <end position="24"/>
    </location>
</feature>
<dbReference type="GO" id="GO:0051205">
    <property type="term" value="P:protein insertion into membrane"/>
    <property type="evidence" value="ECO:0007669"/>
    <property type="project" value="TreeGrafter"/>
</dbReference>
<keyword evidence="5 13" id="KW-1003">Cell membrane</keyword>
<dbReference type="PANTHER" id="PTHR12428:SF65">
    <property type="entry name" value="CYTOCHROME C OXIDASE ASSEMBLY PROTEIN COX18, MITOCHONDRIAL"/>
    <property type="match status" value="1"/>
</dbReference>
<comment type="similarity">
    <text evidence="2 13">Belongs to the OXA1/ALB3/YidC family. Type 1 subfamily.</text>
</comment>
<comment type="caution">
    <text evidence="16">The sequence shown here is derived from an EMBL/GenBank/DDBJ whole genome shotgun (WGS) entry which is preliminary data.</text>
</comment>
<evidence type="ECO:0000313" key="16">
    <source>
        <dbReference type="EMBL" id="SDX66736.1"/>
    </source>
</evidence>
<evidence type="ECO:0000256" key="5">
    <source>
        <dbReference type="ARBA" id="ARBA00022475"/>
    </source>
</evidence>
<evidence type="ECO:0000256" key="3">
    <source>
        <dbReference type="ARBA" id="ARBA00015325"/>
    </source>
</evidence>
<dbReference type="NCBIfam" id="NF002356">
    <property type="entry name" value="PRK01318.2-3"/>
    <property type="match status" value="1"/>
</dbReference>
<dbReference type="Gene3D" id="2.70.98.90">
    <property type="match status" value="1"/>
</dbReference>
<dbReference type="EMBL" id="FNNO01000024">
    <property type="protein sequence ID" value="SDX66736.1"/>
    <property type="molecule type" value="Genomic_DNA"/>
</dbReference>
<keyword evidence="10 13" id="KW-0143">Chaperone</keyword>
<evidence type="ECO:0000259" key="14">
    <source>
        <dbReference type="Pfam" id="PF02096"/>
    </source>
</evidence>
<dbReference type="InterPro" id="IPR028053">
    <property type="entry name" value="Membr_insert_YidC_N"/>
</dbReference>
<dbReference type="RefSeq" id="WP_092727010.1">
    <property type="nucleotide sequence ID" value="NZ_FNNO01000024.1"/>
</dbReference>
<evidence type="ECO:0000256" key="6">
    <source>
        <dbReference type="ARBA" id="ARBA00022692"/>
    </source>
</evidence>
<evidence type="ECO:0000256" key="10">
    <source>
        <dbReference type="ARBA" id="ARBA00023186"/>
    </source>
</evidence>
<dbReference type="Pfam" id="PF14849">
    <property type="entry name" value="YidC_periplas"/>
    <property type="match status" value="1"/>
</dbReference>
<evidence type="ECO:0000256" key="9">
    <source>
        <dbReference type="ARBA" id="ARBA00023136"/>
    </source>
</evidence>
<dbReference type="Proteomes" id="UP000198711">
    <property type="component" value="Unassembled WGS sequence"/>
</dbReference>
<evidence type="ECO:0000256" key="2">
    <source>
        <dbReference type="ARBA" id="ARBA00010527"/>
    </source>
</evidence>
<proteinExistence type="inferred from homology"/>
<dbReference type="InterPro" id="IPR019998">
    <property type="entry name" value="Membr_insert_YidC"/>
</dbReference>
<dbReference type="CDD" id="cd19961">
    <property type="entry name" value="EcYidC-like_peri"/>
    <property type="match status" value="1"/>
</dbReference>
<keyword evidence="4 13" id="KW-0813">Transport</keyword>
<dbReference type="PRINTS" id="PR00701">
    <property type="entry name" value="60KDINNERMP"/>
</dbReference>
<evidence type="ECO:0000256" key="12">
    <source>
        <dbReference type="ARBA" id="ARBA00033342"/>
    </source>
</evidence>
<name>A0A8X8LFI2_9BACT</name>
<dbReference type="InterPro" id="IPR038221">
    <property type="entry name" value="YidC_periplasmic_sf"/>
</dbReference>
<evidence type="ECO:0000256" key="7">
    <source>
        <dbReference type="ARBA" id="ARBA00022927"/>
    </source>
</evidence>
<dbReference type="NCBIfam" id="TIGR03592">
    <property type="entry name" value="yidC_oxa1_cterm"/>
    <property type="match status" value="1"/>
</dbReference>
<evidence type="ECO:0000259" key="15">
    <source>
        <dbReference type="Pfam" id="PF14849"/>
    </source>
</evidence>
<accession>A0A8X8LFI2</accession>
<dbReference type="AlphaFoldDB" id="A0A8X8LFI2"/>
<evidence type="ECO:0000256" key="1">
    <source>
        <dbReference type="ARBA" id="ARBA00004429"/>
    </source>
</evidence>
<evidence type="ECO:0000256" key="4">
    <source>
        <dbReference type="ARBA" id="ARBA00022448"/>
    </source>
</evidence>
<comment type="subcellular location">
    <subcellularLocation>
        <location evidence="1">Cell inner membrane</location>
        <topology evidence="1">Multi-pass membrane protein</topology>
    </subcellularLocation>
    <subcellularLocation>
        <location evidence="13">Cell membrane</location>
        <topology evidence="13">Multi-pass membrane protein</topology>
    </subcellularLocation>
</comment>
<keyword evidence="9 13" id="KW-0472">Membrane</keyword>